<dbReference type="EMBL" id="JBHEZX010000008">
    <property type="protein sequence ID" value="MFC1411571.1"/>
    <property type="molecule type" value="Genomic_DNA"/>
</dbReference>
<organism evidence="1 2">
    <name type="scientific">Streptacidiphilus alkalitolerans</name>
    <dbReference type="NCBI Taxonomy" id="3342712"/>
    <lineage>
        <taxon>Bacteria</taxon>
        <taxon>Bacillati</taxon>
        <taxon>Actinomycetota</taxon>
        <taxon>Actinomycetes</taxon>
        <taxon>Kitasatosporales</taxon>
        <taxon>Streptomycetaceae</taxon>
        <taxon>Streptacidiphilus</taxon>
    </lineage>
</organism>
<sequence>MINCRSAGRSPKRSWACRRSCWRPTRLFSLFQGPHWTLLGYDIDANRAPVGRRGLHIHTLGARGDILDTGGHVQSAYALAGPPWILVRPDGYLAAVADAADLGSIEAFLDTVGIRPAR</sequence>
<dbReference type="SUPFAM" id="SSF52833">
    <property type="entry name" value="Thioredoxin-like"/>
    <property type="match status" value="1"/>
</dbReference>
<comment type="caution">
    <text evidence="1">The sequence shown here is derived from an EMBL/GenBank/DDBJ whole genome shotgun (WGS) entry which is preliminary data.</text>
</comment>
<protein>
    <submittedName>
        <fullName evidence="1">Uncharacterized protein</fullName>
    </submittedName>
</protein>
<dbReference type="RefSeq" id="WP_380511446.1">
    <property type="nucleotide sequence ID" value="NZ_JBHEZX010000008.1"/>
</dbReference>
<dbReference type="Proteomes" id="UP001592582">
    <property type="component" value="Unassembled WGS sequence"/>
</dbReference>
<proteinExistence type="predicted"/>
<accession>A0ABV6VCZ2</accession>
<reference evidence="1 2" key="1">
    <citation type="submission" date="2024-09" db="EMBL/GenBank/DDBJ databases">
        <authorList>
            <person name="Lee S.D."/>
        </authorList>
    </citation>
    <scope>NUCLEOTIDE SEQUENCE [LARGE SCALE GENOMIC DNA]</scope>
    <source>
        <strain evidence="1 2">N1-1</strain>
    </source>
</reference>
<dbReference type="Gene3D" id="3.40.30.120">
    <property type="match status" value="1"/>
</dbReference>
<evidence type="ECO:0000313" key="1">
    <source>
        <dbReference type="EMBL" id="MFC1411571.1"/>
    </source>
</evidence>
<keyword evidence="2" id="KW-1185">Reference proteome</keyword>
<dbReference type="InterPro" id="IPR036249">
    <property type="entry name" value="Thioredoxin-like_sf"/>
</dbReference>
<gene>
    <name evidence="1" type="ORF">ACEZDG_20115</name>
</gene>
<evidence type="ECO:0000313" key="2">
    <source>
        <dbReference type="Proteomes" id="UP001592582"/>
    </source>
</evidence>
<name>A0ABV6VCZ2_9ACTN</name>